<accession>A0A916RAH2</accession>
<comment type="caution">
    <text evidence="1">The sequence shown here is derived from an EMBL/GenBank/DDBJ whole genome shotgun (WGS) entry which is preliminary data.</text>
</comment>
<organism evidence="1 2">
    <name type="scientific">Pelagibacterium lentulum</name>
    <dbReference type="NCBI Taxonomy" id="2029865"/>
    <lineage>
        <taxon>Bacteria</taxon>
        <taxon>Pseudomonadati</taxon>
        <taxon>Pseudomonadota</taxon>
        <taxon>Alphaproteobacteria</taxon>
        <taxon>Hyphomicrobiales</taxon>
        <taxon>Devosiaceae</taxon>
        <taxon>Pelagibacterium</taxon>
    </lineage>
</organism>
<dbReference type="RefSeq" id="WP_188681875.1">
    <property type="nucleotide sequence ID" value="NZ_BMKB01000002.1"/>
</dbReference>
<sequence>MIVRTFRALRPHAASLSEDELAALAALIGEYDTRGQQGYQLTETFFD</sequence>
<evidence type="ECO:0000313" key="2">
    <source>
        <dbReference type="Proteomes" id="UP000596977"/>
    </source>
</evidence>
<dbReference type="EMBL" id="BMKB01000002">
    <property type="protein sequence ID" value="GGA48254.1"/>
    <property type="molecule type" value="Genomic_DNA"/>
</dbReference>
<proteinExistence type="predicted"/>
<name>A0A916RAH2_9HYPH</name>
<protein>
    <submittedName>
        <fullName evidence="1">Uncharacterized protein</fullName>
    </submittedName>
</protein>
<gene>
    <name evidence="1" type="ORF">GCM10011499_17660</name>
</gene>
<reference evidence="1 2" key="1">
    <citation type="journal article" date="2014" name="Int. J. Syst. Evol. Microbiol.">
        <title>Complete genome sequence of Corynebacterium casei LMG S-19264T (=DSM 44701T), isolated from a smear-ripened cheese.</title>
        <authorList>
            <consortium name="US DOE Joint Genome Institute (JGI-PGF)"/>
            <person name="Walter F."/>
            <person name="Albersmeier A."/>
            <person name="Kalinowski J."/>
            <person name="Ruckert C."/>
        </authorList>
    </citation>
    <scope>NUCLEOTIDE SEQUENCE [LARGE SCALE GENOMIC DNA]</scope>
    <source>
        <strain evidence="1 2">CGMCC 1.15896</strain>
    </source>
</reference>
<dbReference type="Proteomes" id="UP000596977">
    <property type="component" value="Unassembled WGS sequence"/>
</dbReference>
<dbReference type="AlphaFoldDB" id="A0A916RAH2"/>
<keyword evidence="2" id="KW-1185">Reference proteome</keyword>
<evidence type="ECO:0000313" key="1">
    <source>
        <dbReference type="EMBL" id="GGA48254.1"/>
    </source>
</evidence>